<comment type="caution">
    <text evidence="1">The sequence shown here is derived from an EMBL/GenBank/DDBJ whole genome shotgun (WGS) entry which is preliminary data.</text>
</comment>
<accession>A0A392T868</accession>
<name>A0A392T868_9FABA</name>
<dbReference type="EMBL" id="LXQA010526812">
    <property type="protein sequence ID" value="MCI57313.1"/>
    <property type="molecule type" value="Genomic_DNA"/>
</dbReference>
<keyword evidence="2" id="KW-1185">Reference proteome</keyword>
<evidence type="ECO:0000313" key="2">
    <source>
        <dbReference type="Proteomes" id="UP000265520"/>
    </source>
</evidence>
<evidence type="ECO:0000313" key="1">
    <source>
        <dbReference type="EMBL" id="MCI57313.1"/>
    </source>
</evidence>
<feature type="non-terminal residue" evidence="1">
    <location>
        <position position="1"/>
    </location>
</feature>
<protein>
    <submittedName>
        <fullName evidence="1">Uncharacterized protein</fullName>
    </submittedName>
</protein>
<organism evidence="1 2">
    <name type="scientific">Trifolium medium</name>
    <dbReference type="NCBI Taxonomy" id="97028"/>
    <lineage>
        <taxon>Eukaryota</taxon>
        <taxon>Viridiplantae</taxon>
        <taxon>Streptophyta</taxon>
        <taxon>Embryophyta</taxon>
        <taxon>Tracheophyta</taxon>
        <taxon>Spermatophyta</taxon>
        <taxon>Magnoliopsida</taxon>
        <taxon>eudicotyledons</taxon>
        <taxon>Gunneridae</taxon>
        <taxon>Pentapetalae</taxon>
        <taxon>rosids</taxon>
        <taxon>fabids</taxon>
        <taxon>Fabales</taxon>
        <taxon>Fabaceae</taxon>
        <taxon>Papilionoideae</taxon>
        <taxon>50 kb inversion clade</taxon>
        <taxon>NPAAA clade</taxon>
        <taxon>Hologalegina</taxon>
        <taxon>IRL clade</taxon>
        <taxon>Trifolieae</taxon>
        <taxon>Trifolium</taxon>
    </lineage>
</organism>
<dbReference type="Proteomes" id="UP000265520">
    <property type="component" value="Unassembled WGS sequence"/>
</dbReference>
<proteinExistence type="predicted"/>
<dbReference type="AlphaFoldDB" id="A0A392T868"/>
<reference evidence="1 2" key="1">
    <citation type="journal article" date="2018" name="Front. Plant Sci.">
        <title>Red Clover (Trifolium pratense) and Zigzag Clover (T. medium) - A Picture of Genomic Similarities and Differences.</title>
        <authorList>
            <person name="Dluhosova J."/>
            <person name="Istvanek J."/>
            <person name="Nedelnik J."/>
            <person name="Repkova J."/>
        </authorList>
    </citation>
    <scope>NUCLEOTIDE SEQUENCE [LARGE SCALE GENOMIC DNA]</scope>
    <source>
        <strain evidence="2">cv. 10/8</strain>
        <tissue evidence="1">Leaf</tissue>
    </source>
</reference>
<sequence>GECHLKPKLYSVWPDPTQKVALEGFKPETLRGAHSKVPSLHHRANPCGLPVMLSAIYCIKY</sequence>